<keyword evidence="1" id="KW-1133">Transmembrane helix</keyword>
<feature type="transmembrane region" description="Helical" evidence="1">
    <location>
        <begin position="161"/>
        <end position="181"/>
    </location>
</feature>
<feature type="transmembrane region" description="Helical" evidence="1">
    <location>
        <begin position="135"/>
        <end position="155"/>
    </location>
</feature>
<proteinExistence type="predicted"/>
<keyword evidence="4" id="KW-1185">Reference proteome</keyword>
<dbReference type="EMBL" id="JAVRFL010000020">
    <property type="protein sequence ID" value="MDT0530936.1"/>
    <property type="molecule type" value="Genomic_DNA"/>
</dbReference>
<name>A0ABU2WZX3_9ACTN</name>
<protein>
    <submittedName>
        <fullName evidence="3">Antibiotic biosynthesis monooxygenase</fullName>
    </submittedName>
</protein>
<dbReference type="InterPro" id="IPR007138">
    <property type="entry name" value="ABM_dom"/>
</dbReference>
<keyword evidence="1" id="KW-0812">Transmembrane</keyword>
<dbReference type="Pfam" id="PF03992">
    <property type="entry name" value="ABM"/>
    <property type="match status" value="1"/>
</dbReference>
<keyword evidence="3" id="KW-0503">Monooxygenase</keyword>
<comment type="caution">
    <text evidence="3">The sequence shown here is derived from an EMBL/GenBank/DDBJ whole genome shotgun (WGS) entry which is preliminary data.</text>
</comment>
<dbReference type="RefSeq" id="WP_311412887.1">
    <property type="nucleotide sequence ID" value="NZ_JAVRFL010000020.1"/>
</dbReference>
<keyword evidence="3" id="KW-0560">Oxidoreductase</keyword>
<dbReference type="Proteomes" id="UP001180973">
    <property type="component" value="Unassembled WGS sequence"/>
</dbReference>
<dbReference type="PANTHER" id="PTHR40057">
    <property type="entry name" value="SLR1162 PROTEIN"/>
    <property type="match status" value="1"/>
</dbReference>
<evidence type="ECO:0000313" key="4">
    <source>
        <dbReference type="Proteomes" id="UP001180973"/>
    </source>
</evidence>
<evidence type="ECO:0000313" key="3">
    <source>
        <dbReference type="EMBL" id="MDT0530936.1"/>
    </source>
</evidence>
<evidence type="ECO:0000259" key="2">
    <source>
        <dbReference type="Pfam" id="PF03992"/>
    </source>
</evidence>
<dbReference type="GO" id="GO:0004497">
    <property type="term" value="F:monooxygenase activity"/>
    <property type="evidence" value="ECO:0007669"/>
    <property type="project" value="UniProtKB-KW"/>
</dbReference>
<dbReference type="InterPro" id="IPR011008">
    <property type="entry name" value="Dimeric_a/b-barrel"/>
</dbReference>
<sequence length="207" mass="23476">MTMTHALPVTVAVARRTDPARTSEMVAWMRAGTALAEAFPGFLGSGWVRSAPGSGEWHIIYRFADHDTLRRWEESPQRHWWLSSAQGIVEHTRVERRTGVEGWFDPPPEHVAQTVPVSAEPTVPPPSPPRWKQAVTIWLAFFPLSLTATLLTSRFLPDVPLAARVLMMTLTLTPLMTYLVLPRITRTLHWWLHGQPAPWRADPRLAR</sequence>
<keyword evidence="1" id="KW-0472">Membrane</keyword>
<dbReference type="SUPFAM" id="SSF54909">
    <property type="entry name" value="Dimeric alpha+beta barrel"/>
    <property type="match status" value="1"/>
</dbReference>
<accession>A0ABU2WZX3</accession>
<dbReference type="InterPro" id="IPR038762">
    <property type="entry name" value="ABM_predict"/>
</dbReference>
<dbReference type="Gene3D" id="3.30.70.100">
    <property type="match status" value="1"/>
</dbReference>
<evidence type="ECO:0000256" key="1">
    <source>
        <dbReference type="SAM" id="Phobius"/>
    </source>
</evidence>
<reference evidence="3" key="1">
    <citation type="submission" date="2023-09" db="EMBL/GenBank/DDBJ databases">
        <title>30 novel species of actinomycetes from the DSMZ collection.</title>
        <authorList>
            <person name="Nouioui I."/>
        </authorList>
    </citation>
    <scope>NUCLEOTIDE SEQUENCE</scope>
    <source>
        <strain evidence="3">DSM 115977</strain>
    </source>
</reference>
<feature type="domain" description="ABM" evidence="2">
    <location>
        <begin position="8"/>
        <end position="77"/>
    </location>
</feature>
<organism evidence="3 4">
    <name type="scientific">Micromonospora reichwaldensis</name>
    <dbReference type="NCBI Taxonomy" id="3075516"/>
    <lineage>
        <taxon>Bacteria</taxon>
        <taxon>Bacillati</taxon>
        <taxon>Actinomycetota</taxon>
        <taxon>Actinomycetes</taxon>
        <taxon>Micromonosporales</taxon>
        <taxon>Micromonosporaceae</taxon>
        <taxon>Micromonospora</taxon>
    </lineage>
</organism>
<dbReference type="PANTHER" id="PTHR40057:SF1">
    <property type="entry name" value="SLR1162 PROTEIN"/>
    <property type="match status" value="1"/>
</dbReference>
<gene>
    <name evidence="3" type="ORF">RM555_18230</name>
</gene>